<dbReference type="InterPro" id="IPR036291">
    <property type="entry name" value="NAD(P)-bd_dom_sf"/>
</dbReference>
<evidence type="ECO:0000256" key="1">
    <source>
        <dbReference type="ARBA" id="ARBA00010928"/>
    </source>
</evidence>
<reference evidence="5" key="1">
    <citation type="journal article" date="2015" name="Genome Announc.">
        <title>Draft Genome Sequence of Anaerolineae Strain TC1, a Novel Isolate from a Methanogenic Wastewater Treatment System.</title>
        <authorList>
            <person name="Matsuura N."/>
            <person name="Tourlousse D.M."/>
            <person name="Sun L."/>
            <person name="Toyonaga M."/>
            <person name="Kuroda K."/>
            <person name="Ohashi A."/>
            <person name="Cruz R."/>
            <person name="Yamaguchi T."/>
            <person name="Sekiguchi Y."/>
        </authorList>
    </citation>
    <scope>NUCLEOTIDE SEQUENCE [LARGE SCALE GENOMIC DNA]</scope>
    <source>
        <strain evidence="5">TC1</strain>
    </source>
</reference>
<accession>A0A0K8PB70</accession>
<dbReference type="AlphaFoldDB" id="A0A0K8PB70"/>
<organism evidence="5">
    <name type="scientific">Flexilinea flocculi</name>
    <dbReference type="NCBI Taxonomy" id="1678840"/>
    <lineage>
        <taxon>Bacteria</taxon>
        <taxon>Bacillati</taxon>
        <taxon>Chloroflexota</taxon>
        <taxon>Anaerolineae</taxon>
        <taxon>Anaerolineales</taxon>
        <taxon>Anaerolineaceae</taxon>
        <taxon>Flexilinea</taxon>
    </lineage>
</organism>
<dbReference type="OrthoDB" id="9815825at2"/>
<dbReference type="SUPFAM" id="SSF51735">
    <property type="entry name" value="NAD(P)-binding Rossmann-fold domains"/>
    <property type="match status" value="1"/>
</dbReference>
<dbReference type="Pfam" id="PF01408">
    <property type="entry name" value="GFO_IDH_MocA"/>
    <property type="match status" value="1"/>
</dbReference>
<dbReference type="Pfam" id="PF02894">
    <property type="entry name" value="GFO_IDH_MocA_C"/>
    <property type="match status" value="1"/>
</dbReference>
<dbReference type="InterPro" id="IPR004104">
    <property type="entry name" value="Gfo/Idh/MocA-like_OxRdtase_C"/>
</dbReference>
<keyword evidence="6" id="KW-1185">Reference proteome</keyword>
<dbReference type="Proteomes" id="UP000053370">
    <property type="component" value="Unassembled WGS sequence"/>
</dbReference>
<feature type="domain" description="Gfo/Idh/MocA-like oxidoreductase C-terminal" evidence="4">
    <location>
        <begin position="133"/>
        <end position="367"/>
    </location>
</feature>
<dbReference type="Gene3D" id="3.40.50.720">
    <property type="entry name" value="NAD(P)-binding Rossmann-like Domain"/>
    <property type="match status" value="1"/>
</dbReference>
<evidence type="ECO:0000259" key="3">
    <source>
        <dbReference type="Pfam" id="PF01408"/>
    </source>
</evidence>
<comment type="similarity">
    <text evidence="1">Belongs to the Gfo/Idh/MocA family.</text>
</comment>
<evidence type="ECO:0000313" key="6">
    <source>
        <dbReference type="Proteomes" id="UP000053370"/>
    </source>
</evidence>
<dbReference type="STRING" id="1678840.ATC1_12428"/>
<sequence>MSMKKVGVIGTGFIGLAHIDALRRTKNVEISVLCDTENVKEKAALYHIPHAFTDYQDMMNQIPLDAVHICTPNHTHFPIAMCAINHGIHIICEKPFTTNVDEAEKLAAAVKETNIAAGVNLHNRFYPMTNEMKRQIDQGKTGEIIAVTGGYVQDWLQFETDFNWRLLSKNSGLTRIVGDIGSHWIDLAQYVTGLKITEVMAEFNCVYPERIFTDKDGNQKRIAVDTEDMAAILLRFENGALGSCFVSSMQAGRKNKTFLTVAGKKCALTWDSEDSNNLEIGFREQPNRIITKDPNLLSAPAAALSGYPGGHVEGFPDAFKNHFQHFYDSMDHPDMIREYATFSDGLQEMRVIEAIFESSKTRRWVKVN</sequence>
<dbReference type="EMBL" id="DF968180">
    <property type="protein sequence ID" value="GAP39891.1"/>
    <property type="molecule type" value="Genomic_DNA"/>
</dbReference>
<evidence type="ECO:0000259" key="4">
    <source>
        <dbReference type="Pfam" id="PF02894"/>
    </source>
</evidence>
<evidence type="ECO:0000256" key="2">
    <source>
        <dbReference type="ARBA" id="ARBA00023002"/>
    </source>
</evidence>
<evidence type="ECO:0000313" key="5">
    <source>
        <dbReference type="EMBL" id="GAP39891.1"/>
    </source>
</evidence>
<proteinExistence type="inferred from homology"/>
<dbReference type="PANTHER" id="PTHR43818">
    <property type="entry name" value="BCDNA.GH03377"/>
    <property type="match status" value="1"/>
</dbReference>
<gene>
    <name evidence="5" type="ORF">ATC1_12428</name>
</gene>
<dbReference type="RefSeq" id="WP_062278701.1">
    <property type="nucleotide sequence ID" value="NZ_DF968180.1"/>
</dbReference>
<name>A0A0K8PB70_9CHLR</name>
<dbReference type="PANTHER" id="PTHR43818:SF11">
    <property type="entry name" value="BCDNA.GH03377"/>
    <property type="match status" value="1"/>
</dbReference>
<dbReference type="InterPro" id="IPR050463">
    <property type="entry name" value="Gfo/Idh/MocA_oxidrdct_glycsds"/>
</dbReference>
<dbReference type="InterPro" id="IPR000683">
    <property type="entry name" value="Gfo/Idh/MocA-like_OxRdtase_N"/>
</dbReference>
<keyword evidence="2" id="KW-0560">Oxidoreductase</keyword>
<protein>
    <submittedName>
        <fullName evidence="5">Predicted dehydrogenase</fullName>
    </submittedName>
</protein>
<dbReference type="GO" id="GO:0000166">
    <property type="term" value="F:nucleotide binding"/>
    <property type="evidence" value="ECO:0007669"/>
    <property type="project" value="InterPro"/>
</dbReference>
<feature type="domain" description="Gfo/Idh/MocA-like oxidoreductase N-terminal" evidence="3">
    <location>
        <begin position="5"/>
        <end position="119"/>
    </location>
</feature>
<dbReference type="PATRIC" id="fig|1678840.3.peg.1010"/>
<dbReference type="SUPFAM" id="SSF55347">
    <property type="entry name" value="Glyceraldehyde-3-phosphate dehydrogenase-like, C-terminal domain"/>
    <property type="match status" value="1"/>
</dbReference>
<dbReference type="GO" id="GO:0016491">
    <property type="term" value="F:oxidoreductase activity"/>
    <property type="evidence" value="ECO:0007669"/>
    <property type="project" value="UniProtKB-KW"/>
</dbReference>
<dbReference type="Gene3D" id="3.30.360.10">
    <property type="entry name" value="Dihydrodipicolinate Reductase, domain 2"/>
    <property type="match status" value="1"/>
</dbReference>